<proteinExistence type="predicted"/>
<feature type="transmembrane region" description="Helical" evidence="5">
    <location>
        <begin position="274"/>
        <end position="291"/>
    </location>
</feature>
<keyword evidence="3 5" id="KW-1133">Transmembrane helix</keyword>
<evidence type="ECO:0000256" key="1">
    <source>
        <dbReference type="ARBA" id="ARBA00004141"/>
    </source>
</evidence>
<evidence type="ECO:0000256" key="2">
    <source>
        <dbReference type="ARBA" id="ARBA00022692"/>
    </source>
</evidence>
<keyword evidence="8" id="KW-1185">Reference proteome</keyword>
<feature type="transmembrane region" description="Helical" evidence="5">
    <location>
        <begin position="240"/>
        <end position="262"/>
    </location>
</feature>
<dbReference type="EMBL" id="KV750251">
    <property type="protein sequence ID" value="OCL05589.1"/>
    <property type="molecule type" value="Genomic_DNA"/>
</dbReference>
<feature type="transmembrane region" description="Helical" evidence="5">
    <location>
        <begin position="21"/>
        <end position="43"/>
    </location>
</feature>
<evidence type="ECO:0000313" key="8">
    <source>
        <dbReference type="Proteomes" id="UP000250140"/>
    </source>
</evidence>
<dbReference type="GO" id="GO:0016020">
    <property type="term" value="C:membrane"/>
    <property type="evidence" value="ECO:0007669"/>
    <property type="project" value="UniProtKB-SubCell"/>
</dbReference>
<sequence>MLAFSASIQSDDFLQQFLSEFPLALAVLSVPVLLLYCTIYTFVKDCHALSVFLSIPTLALFWLSPYVAPIHCGAARALLNFAIGAGTMKLLDVLARQNNFPQYTSGSRPPDWIYAMLILTELRYESFAPNQIRIPVRLEPFSEPLQLLLHIAAFAALQALPQVPPILSYEILIAIYVIWTSMQLLLRYRSSPALFGPLYLADSFAGFWTETWHNAFAAPCKSLAYNPTHRIVLWLGLPRAAARSAGVLASFMLMAIFHMHALAPLLSYEGLKRIGLFFVGNGVLTVVEVIVWGRRKHWARAAAAWIIQTAFASWVVMAIPFAHGLMELNWKEICRPKDYI</sequence>
<evidence type="ECO:0000259" key="6">
    <source>
        <dbReference type="Pfam" id="PF13813"/>
    </source>
</evidence>
<keyword evidence="2 5" id="KW-0812">Transmembrane</keyword>
<dbReference type="Pfam" id="PF13813">
    <property type="entry name" value="MBOAT_2"/>
    <property type="match status" value="1"/>
</dbReference>
<evidence type="ECO:0000313" key="7">
    <source>
        <dbReference type="EMBL" id="OCL05589.1"/>
    </source>
</evidence>
<keyword evidence="4 5" id="KW-0472">Membrane</keyword>
<evidence type="ECO:0000256" key="5">
    <source>
        <dbReference type="SAM" id="Phobius"/>
    </source>
</evidence>
<feature type="transmembrane region" description="Helical" evidence="5">
    <location>
        <begin position="166"/>
        <end position="186"/>
    </location>
</feature>
<feature type="domain" description="Wax synthase" evidence="6">
    <location>
        <begin position="192"/>
        <end position="268"/>
    </location>
</feature>
<dbReference type="InterPro" id="IPR032805">
    <property type="entry name" value="Wax_synthase_dom"/>
</dbReference>
<dbReference type="AlphaFoldDB" id="A0A8E2EVF6"/>
<accession>A0A8E2EVF6</accession>
<organism evidence="7 8">
    <name type="scientific">Glonium stellatum</name>
    <dbReference type="NCBI Taxonomy" id="574774"/>
    <lineage>
        <taxon>Eukaryota</taxon>
        <taxon>Fungi</taxon>
        <taxon>Dikarya</taxon>
        <taxon>Ascomycota</taxon>
        <taxon>Pezizomycotina</taxon>
        <taxon>Dothideomycetes</taxon>
        <taxon>Pleosporomycetidae</taxon>
        <taxon>Gloniales</taxon>
        <taxon>Gloniaceae</taxon>
        <taxon>Glonium</taxon>
    </lineage>
</organism>
<gene>
    <name evidence="7" type="ORF">AOQ84DRAFT_94780</name>
</gene>
<dbReference type="Proteomes" id="UP000250140">
    <property type="component" value="Unassembled WGS sequence"/>
</dbReference>
<protein>
    <recommendedName>
        <fullName evidence="6">Wax synthase domain-containing protein</fullName>
    </recommendedName>
</protein>
<feature type="transmembrane region" description="Helical" evidence="5">
    <location>
        <begin position="303"/>
        <end position="322"/>
    </location>
</feature>
<evidence type="ECO:0000256" key="4">
    <source>
        <dbReference type="ARBA" id="ARBA00023136"/>
    </source>
</evidence>
<reference evidence="7 8" key="1">
    <citation type="journal article" date="2016" name="Nat. Commun.">
        <title>Ectomycorrhizal ecology is imprinted in the genome of the dominant symbiotic fungus Cenococcum geophilum.</title>
        <authorList>
            <consortium name="DOE Joint Genome Institute"/>
            <person name="Peter M."/>
            <person name="Kohler A."/>
            <person name="Ohm R.A."/>
            <person name="Kuo A."/>
            <person name="Krutzmann J."/>
            <person name="Morin E."/>
            <person name="Arend M."/>
            <person name="Barry K.W."/>
            <person name="Binder M."/>
            <person name="Choi C."/>
            <person name="Clum A."/>
            <person name="Copeland A."/>
            <person name="Grisel N."/>
            <person name="Haridas S."/>
            <person name="Kipfer T."/>
            <person name="LaButti K."/>
            <person name="Lindquist E."/>
            <person name="Lipzen A."/>
            <person name="Maire R."/>
            <person name="Meier B."/>
            <person name="Mihaltcheva S."/>
            <person name="Molinier V."/>
            <person name="Murat C."/>
            <person name="Poggeler S."/>
            <person name="Quandt C.A."/>
            <person name="Sperisen C."/>
            <person name="Tritt A."/>
            <person name="Tisserant E."/>
            <person name="Crous P.W."/>
            <person name="Henrissat B."/>
            <person name="Nehls U."/>
            <person name="Egli S."/>
            <person name="Spatafora J.W."/>
            <person name="Grigoriev I.V."/>
            <person name="Martin F.M."/>
        </authorList>
    </citation>
    <scope>NUCLEOTIDE SEQUENCE [LARGE SCALE GENOMIC DNA]</scope>
    <source>
        <strain evidence="7 8">CBS 207.34</strain>
    </source>
</reference>
<evidence type="ECO:0000256" key="3">
    <source>
        <dbReference type="ARBA" id="ARBA00022989"/>
    </source>
</evidence>
<name>A0A8E2EVF6_9PEZI</name>
<dbReference type="OrthoDB" id="1077582at2759"/>
<comment type="subcellular location">
    <subcellularLocation>
        <location evidence="1">Membrane</location>
        <topology evidence="1">Multi-pass membrane protein</topology>
    </subcellularLocation>
</comment>